<keyword evidence="1" id="KW-0175">Coiled coil</keyword>
<name>A0A2G5V931_9PELO</name>
<reference evidence="5" key="1">
    <citation type="submission" date="2017-10" db="EMBL/GenBank/DDBJ databases">
        <title>Rapid genome shrinkage in a self-fertile nematode reveals novel sperm competition proteins.</title>
        <authorList>
            <person name="Yin D."/>
            <person name="Schwarz E.M."/>
            <person name="Thomas C.G."/>
            <person name="Felde R.L."/>
            <person name="Korf I.F."/>
            <person name="Cutter A.D."/>
            <person name="Schartner C.M."/>
            <person name="Ralston E.J."/>
            <person name="Meyer B.J."/>
            <person name="Haag E.S."/>
        </authorList>
    </citation>
    <scope>NUCLEOTIDE SEQUENCE [LARGE SCALE GENOMIC DNA]</scope>
    <source>
        <strain evidence="5">JU1422</strain>
    </source>
</reference>
<evidence type="ECO:0000256" key="3">
    <source>
        <dbReference type="SAM" id="SignalP"/>
    </source>
</evidence>
<dbReference type="STRING" id="1611254.A0A2G5V931"/>
<organism evidence="4 5">
    <name type="scientific">Caenorhabditis nigoni</name>
    <dbReference type="NCBI Taxonomy" id="1611254"/>
    <lineage>
        <taxon>Eukaryota</taxon>
        <taxon>Metazoa</taxon>
        <taxon>Ecdysozoa</taxon>
        <taxon>Nematoda</taxon>
        <taxon>Chromadorea</taxon>
        <taxon>Rhabditida</taxon>
        <taxon>Rhabditina</taxon>
        <taxon>Rhabditomorpha</taxon>
        <taxon>Rhabditoidea</taxon>
        <taxon>Rhabditidae</taxon>
        <taxon>Peloderinae</taxon>
        <taxon>Caenorhabditis</taxon>
    </lineage>
</organism>
<keyword evidence="3" id="KW-0732">Signal</keyword>
<evidence type="ECO:0000313" key="5">
    <source>
        <dbReference type="Proteomes" id="UP000230233"/>
    </source>
</evidence>
<feature type="coiled-coil region" evidence="1">
    <location>
        <begin position="314"/>
        <end position="387"/>
    </location>
</feature>
<evidence type="ECO:0000313" key="4">
    <source>
        <dbReference type="EMBL" id="PIC48250.1"/>
    </source>
</evidence>
<dbReference type="AlphaFoldDB" id="A0A2G5V931"/>
<sequence length="669" mass="77195">MAFRWVIVLLFIYAVVGYLIDKTTASSMNDFSAMSSSGSVSSGVDLDALEEWTTTTIANLERGVEEKLAEMDSKVRDLENSNASLKENCKDLDELHEKINELENTVKALTEEKEAHILKIATLDDQWRGAVKQAIEDRVEFGKKTKESEEAMRELSGKVEMLENELVQKNKKICEIHAASKNKDMDLNKLREENEKEVGKTREEVERLQGLLKNLEEENGTMKKAIEILEQDKKTQYEKINELECTVVQVVNERLALEKTIENKDKAAGELIAKLVRLEMELVQKRKDLRDISLANQNEKIDLKKLSEDHELEIGKAREELEWMQGLLREVEEENGIMKNAMDSLIEDKDTQSQESRLEMVGMQQAVMNMEAEMEDLQEQHRQDFSKLRAAMGTELAQKEEIIVELTSKVQESGTKIQNVSKDYEEKIANLQEDLKTQKALLGEQRIMEAQKIEKAERERSLLKQTIKDLSTALESMRRDQKWIPMMEEQLEDADNQLESEKSARKLESEEMTAKIGKLSEEFQRLQEQLEKAGEQLESEKAARKLDIEAKTAEIGKLNEAHLTELNRLQEQYDQEQVLRHQLNSKYIEMEMARIQSEEEKEALKRELVAKENEVKLIMEYEKNEAEEAAGRYARLQTMLKRKNSEDVAEQPSAKRRAPETIIPRPGTF</sequence>
<evidence type="ECO:0000256" key="2">
    <source>
        <dbReference type="SAM" id="MobiDB-lite"/>
    </source>
</evidence>
<feature type="region of interest" description="Disordered" evidence="2">
    <location>
        <begin position="642"/>
        <end position="669"/>
    </location>
</feature>
<dbReference type="EMBL" id="PDUG01000002">
    <property type="protein sequence ID" value="PIC48250.1"/>
    <property type="molecule type" value="Genomic_DNA"/>
</dbReference>
<dbReference type="OrthoDB" id="5904545at2759"/>
<protein>
    <submittedName>
        <fullName evidence="4">Uncharacterized protein</fullName>
    </submittedName>
</protein>
<gene>
    <name evidence="4" type="primary">Cnig_chr_II.g7298</name>
    <name evidence="4" type="ORF">B9Z55_007298</name>
</gene>
<accession>A0A2G5V931</accession>
<dbReference type="Proteomes" id="UP000230233">
    <property type="component" value="Chromosome II"/>
</dbReference>
<feature type="coiled-coil region" evidence="1">
    <location>
        <begin position="61"/>
        <end position="281"/>
    </location>
</feature>
<keyword evidence="5" id="KW-1185">Reference proteome</keyword>
<feature type="chain" id="PRO_5013579660" evidence="3">
    <location>
        <begin position="18"/>
        <end position="669"/>
    </location>
</feature>
<comment type="caution">
    <text evidence="4">The sequence shown here is derived from an EMBL/GenBank/DDBJ whole genome shotgun (WGS) entry which is preliminary data.</text>
</comment>
<evidence type="ECO:0000256" key="1">
    <source>
        <dbReference type="SAM" id="Coils"/>
    </source>
</evidence>
<proteinExistence type="predicted"/>
<feature type="signal peptide" evidence="3">
    <location>
        <begin position="1"/>
        <end position="17"/>
    </location>
</feature>